<dbReference type="InterPro" id="IPR038683">
    <property type="entry name" value="IL17RA/B_FnIII-like_1_sf"/>
</dbReference>
<feature type="chain" id="PRO_5018618597" description="SEFIR domain-containing protein" evidence="9">
    <location>
        <begin position="19"/>
        <end position="357"/>
    </location>
</feature>
<evidence type="ECO:0000313" key="11">
    <source>
        <dbReference type="Ensembl" id="ENSLBEP00000012397.1"/>
    </source>
</evidence>
<evidence type="ECO:0000256" key="1">
    <source>
        <dbReference type="ARBA" id="ARBA00004251"/>
    </source>
</evidence>
<dbReference type="Ensembl" id="ENSLBET00000013033.1">
    <property type="protein sequence ID" value="ENSLBEP00000012397.1"/>
    <property type="gene ID" value="ENSLBEG00000009520.1"/>
</dbReference>
<keyword evidence="8" id="KW-0325">Glycoprotein</keyword>
<accession>A0A3Q3F0Y3</accession>
<keyword evidence="5" id="KW-1133">Transmembrane helix</keyword>
<dbReference type="InterPro" id="IPR039465">
    <property type="entry name" value="IL-17_rcpt-like"/>
</dbReference>
<evidence type="ECO:0000256" key="5">
    <source>
        <dbReference type="ARBA" id="ARBA00022989"/>
    </source>
</evidence>
<feature type="signal peptide" evidence="9">
    <location>
        <begin position="1"/>
        <end position="18"/>
    </location>
</feature>
<proteinExistence type="predicted"/>
<dbReference type="AlphaFoldDB" id="A0A3Q3F0Y3"/>
<sequence length="357" mass="39527">MLGVKLIIFSLIVIKVTANEIVSKCIPPSNLTSPSLLADLKVELVTWEGMYLLNISWAINIDASIEYLNATRILIESLAVPYHCEYNPPLATANITGSKQIWFHYLINTGSGSEFIQAANIPLAPKGICYKGVSIIVPTPKPYKRFGAKLAISSSFKGCHPSPMLPVPVLVVYPAENSAFQRAVVALAEFLQWQGGCRVAVDIWQQGKIAELGPMRWLTEQAKAANRVLIVSPQPISYPSHLPNDCFPTPSIPASAQDLYPLVLNMVVSHAKSSRDLAKFWVVQLGDQQQYKRCGNLVPELRACKTFCVMKDLNKLCMSLHEHAQENIRISTQILKPGIVYSEKSVETLREAVEMIK</sequence>
<comment type="subcellular location">
    <subcellularLocation>
        <location evidence="1">Cell membrane</location>
        <topology evidence="1">Single-pass type I membrane protein</topology>
    </subcellularLocation>
</comment>
<evidence type="ECO:0000313" key="12">
    <source>
        <dbReference type="Proteomes" id="UP000261660"/>
    </source>
</evidence>
<reference evidence="11" key="2">
    <citation type="submission" date="2025-09" db="UniProtKB">
        <authorList>
            <consortium name="Ensembl"/>
        </authorList>
    </citation>
    <scope>IDENTIFICATION</scope>
</reference>
<keyword evidence="6" id="KW-0472">Membrane</keyword>
<dbReference type="InterPro" id="IPR013568">
    <property type="entry name" value="SEFIR_dom"/>
</dbReference>
<organism evidence="11 12">
    <name type="scientific">Labrus bergylta</name>
    <name type="common">ballan wrasse</name>
    <dbReference type="NCBI Taxonomy" id="56723"/>
    <lineage>
        <taxon>Eukaryota</taxon>
        <taxon>Metazoa</taxon>
        <taxon>Chordata</taxon>
        <taxon>Craniata</taxon>
        <taxon>Vertebrata</taxon>
        <taxon>Euteleostomi</taxon>
        <taxon>Actinopterygii</taxon>
        <taxon>Neopterygii</taxon>
        <taxon>Teleostei</taxon>
        <taxon>Neoteleostei</taxon>
        <taxon>Acanthomorphata</taxon>
        <taxon>Eupercaria</taxon>
        <taxon>Labriformes</taxon>
        <taxon>Labridae</taxon>
        <taxon>Labrus</taxon>
    </lineage>
</organism>
<keyword evidence="3" id="KW-0812">Transmembrane</keyword>
<reference evidence="11" key="1">
    <citation type="submission" date="2025-08" db="UniProtKB">
        <authorList>
            <consortium name="Ensembl"/>
        </authorList>
    </citation>
    <scope>IDENTIFICATION</scope>
</reference>
<keyword evidence="4 9" id="KW-0732">Signal</keyword>
<dbReference type="GO" id="GO:0030368">
    <property type="term" value="F:interleukin-17 receptor activity"/>
    <property type="evidence" value="ECO:0007669"/>
    <property type="project" value="InterPro"/>
</dbReference>
<evidence type="ECO:0000256" key="2">
    <source>
        <dbReference type="ARBA" id="ARBA00022475"/>
    </source>
</evidence>
<keyword evidence="12" id="KW-1185">Reference proteome</keyword>
<evidence type="ECO:0000256" key="4">
    <source>
        <dbReference type="ARBA" id="ARBA00022729"/>
    </source>
</evidence>
<dbReference type="GeneTree" id="ENSGT00930000151761"/>
<name>A0A3Q3F0Y3_9LABR</name>
<feature type="domain" description="SEFIR" evidence="10">
    <location>
        <begin position="166"/>
        <end position="231"/>
    </location>
</feature>
<dbReference type="Gene3D" id="2.60.40.2160">
    <property type="entry name" value="Interleukin-17 receptor A/B, fibronectin-III-like domain 1"/>
    <property type="match status" value="1"/>
</dbReference>
<dbReference type="GO" id="GO:0005886">
    <property type="term" value="C:plasma membrane"/>
    <property type="evidence" value="ECO:0007669"/>
    <property type="project" value="UniProtKB-SubCell"/>
</dbReference>
<evidence type="ECO:0000259" key="10">
    <source>
        <dbReference type="PROSITE" id="PS51534"/>
    </source>
</evidence>
<evidence type="ECO:0000256" key="9">
    <source>
        <dbReference type="SAM" id="SignalP"/>
    </source>
</evidence>
<evidence type="ECO:0000256" key="7">
    <source>
        <dbReference type="ARBA" id="ARBA00023170"/>
    </source>
</evidence>
<evidence type="ECO:0000256" key="8">
    <source>
        <dbReference type="ARBA" id="ARBA00023180"/>
    </source>
</evidence>
<keyword evidence="7" id="KW-0675">Receptor</keyword>
<dbReference type="Proteomes" id="UP000261660">
    <property type="component" value="Unplaced"/>
</dbReference>
<dbReference type="InParanoid" id="A0A3Q3F0Y3"/>
<dbReference type="PANTHER" id="PTHR15583">
    <property type="entry name" value="INTERLEUKIN-17 RECEPTOR"/>
    <property type="match status" value="1"/>
</dbReference>
<dbReference type="Gene3D" id="3.40.50.11530">
    <property type="match status" value="1"/>
</dbReference>
<dbReference type="PANTHER" id="PTHR15583:SF11">
    <property type="entry name" value="INTERLEUKIN-17 RECEPTOR B"/>
    <property type="match status" value="1"/>
</dbReference>
<dbReference type="Pfam" id="PF08357">
    <property type="entry name" value="SEFIR"/>
    <property type="match status" value="1"/>
</dbReference>
<protein>
    <recommendedName>
        <fullName evidence="10">SEFIR domain-containing protein</fullName>
    </recommendedName>
</protein>
<dbReference type="STRING" id="56723.ENSLBEP00000012397"/>
<dbReference type="PROSITE" id="PS51534">
    <property type="entry name" value="SEFIR"/>
    <property type="match status" value="1"/>
</dbReference>
<keyword evidence="2" id="KW-1003">Cell membrane</keyword>
<evidence type="ECO:0000256" key="3">
    <source>
        <dbReference type="ARBA" id="ARBA00022692"/>
    </source>
</evidence>
<evidence type="ECO:0000256" key="6">
    <source>
        <dbReference type="ARBA" id="ARBA00023136"/>
    </source>
</evidence>